<dbReference type="GO" id="GO:0005811">
    <property type="term" value="C:lipid droplet"/>
    <property type="evidence" value="ECO:0007669"/>
    <property type="project" value="TreeGrafter"/>
</dbReference>
<dbReference type="Gene3D" id="3.40.190.10">
    <property type="entry name" value="Periplasmic binding protein-like II"/>
    <property type="match status" value="2"/>
</dbReference>
<dbReference type="PROSITE" id="PS00108">
    <property type="entry name" value="PROTEIN_KINASE_ST"/>
    <property type="match status" value="1"/>
</dbReference>
<keyword evidence="2 9" id="KW-0547">Nucleotide-binding</keyword>
<evidence type="ECO:0000256" key="6">
    <source>
        <dbReference type="ARBA" id="ARBA00023002"/>
    </source>
</evidence>
<dbReference type="SUPFAM" id="SSF51735">
    <property type="entry name" value="NAD(P)-binding Rossmann-fold domains"/>
    <property type="match status" value="1"/>
</dbReference>
<dbReference type="Gene3D" id="1.10.510.10">
    <property type="entry name" value="Transferase(Phosphotransferase) domain 1"/>
    <property type="match status" value="1"/>
</dbReference>
<dbReference type="Gene3D" id="3.30.200.20">
    <property type="entry name" value="Phosphorylase Kinase, domain 1"/>
    <property type="match status" value="1"/>
</dbReference>
<name>A0A4T0M1X2_9BASI</name>
<dbReference type="AlphaFoldDB" id="A0A4T0M1X2"/>
<evidence type="ECO:0000256" key="8">
    <source>
        <dbReference type="ARBA" id="ARBA00023593"/>
    </source>
</evidence>
<dbReference type="SUPFAM" id="SSF53850">
    <property type="entry name" value="Periplasmic binding protein-like II"/>
    <property type="match status" value="1"/>
</dbReference>
<dbReference type="GO" id="GO:0004672">
    <property type="term" value="F:protein kinase activity"/>
    <property type="evidence" value="ECO:0007669"/>
    <property type="project" value="InterPro"/>
</dbReference>
<dbReference type="InterPro" id="IPR011009">
    <property type="entry name" value="Kinase-like_dom_sf"/>
</dbReference>
<protein>
    <submittedName>
        <fullName evidence="11">Kinase-like protein</fullName>
    </submittedName>
</protein>
<feature type="binding site" evidence="9">
    <location>
        <position position="156"/>
    </location>
    <ligand>
        <name>ATP</name>
        <dbReference type="ChEBI" id="CHEBI:30616"/>
    </ligand>
</feature>
<dbReference type="SUPFAM" id="SSF56112">
    <property type="entry name" value="Protein kinase-like (PK-like)"/>
    <property type="match status" value="1"/>
</dbReference>
<comment type="caution">
    <text evidence="11">The sequence shown here is derived from an EMBL/GenBank/DDBJ whole genome shotgun (WGS) entry which is preliminary data.</text>
</comment>
<keyword evidence="7" id="KW-0443">Lipid metabolism</keyword>
<evidence type="ECO:0000256" key="4">
    <source>
        <dbReference type="ARBA" id="ARBA00022857"/>
    </source>
</evidence>
<gene>
    <name evidence="11" type="ORF">E3Q22_03493</name>
</gene>
<evidence type="ECO:0000256" key="5">
    <source>
        <dbReference type="ARBA" id="ARBA00022955"/>
    </source>
</evidence>
<keyword evidence="1" id="KW-0444">Lipid biosynthesis</keyword>
<dbReference type="InterPro" id="IPR051593">
    <property type="entry name" value="Ergosterol_Biosynth_ERG27"/>
</dbReference>
<dbReference type="PROSITE" id="PS50011">
    <property type="entry name" value="PROTEIN_KINASE_DOM"/>
    <property type="match status" value="1"/>
</dbReference>
<proteinExistence type="inferred from homology"/>
<keyword evidence="11" id="KW-0418">Kinase</keyword>
<dbReference type="GO" id="GO:0005524">
    <property type="term" value="F:ATP binding"/>
    <property type="evidence" value="ECO:0007669"/>
    <property type="project" value="UniProtKB-UniRule"/>
</dbReference>
<evidence type="ECO:0000259" key="10">
    <source>
        <dbReference type="PROSITE" id="PS50011"/>
    </source>
</evidence>
<evidence type="ECO:0000256" key="9">
    <source>
        <dbReference type="PROSITE-ProRule" id="PRU10141"/>
    </source>
</evidence>
<keyword evidence="5" id="KW-0752">Steroid biosynthesis</keyword>
<dbReference type="GO" id="GO:0000253">
    <property type="term" value="F:3-beta-hydroxysteroid 3-dehydrogenase (NADP+) activity"/>
    <property type="evidence" value="ECO:0007669"/>
    <property type="project" value="TreeGrafter"/>
</dbReference>
<dbReference type="SMART" id="SM00220">
    <property type="entry name" value="S_TKc"/>
    <property type="match status" value="1"/>
</dbReference>
<evidence type="ECO:0000256" key="7">
    <source>
        <dbReference type="ARBA" id="ARBA00023098"/>
    </source>
</evidence>
<dbReference type="InterPro" id="IPR008271">
    <property type="entry name" value="Ser/Thr_kinase_AS"/>
</dbReference>
<keyword evidence="11" id="KW-0808">Transferase</keyword>
<dbReference type="Pfam" id="PF22384">
    <property type="entry name" value="PBP2_Ca3427_like"/>
    <property type="match status" value="1"/>
</dbReference>
<dbReference type="GO" id="GO:0005789">
    <property type="term" value="C:endoplasmic reticulum membrane"/>
    <property type="evidence" value="ECO:0007669"/>
    <property type="project" value="TreeGrafter"/>
</dbReference>
<dbReference type="GO" id="GO:0006694">
    <property type="term" value="P:steroid biosynthetic process"/>
    <property type="evidence" value="ECO:0007669"/>
    <property type="project" value="UniProtKB-KW"/>
</dbReference>
<evidence type="ECO:0000313" key="11">
    <source>
        <dbReference type="EMBL" id="TIB76519.1"/>
    </source>
</evidence>
<dbReference type="InterPro" id="IPR036291">
    <property type="entry name" value="NAD(P)-bd_dom_sf"/>
</dbReference>
<accession>A0A4T0M1X2</accession>
<evidence type="ECO:0000313" key="12">
    <source>
        <dbReference type="Proteomes" id="UP000310685"/>
    </source>
</evidence>
<reference evidence="11 12" key="1">
    <citation type="submission" date="2019-03" db="EMBL/GenBank/DDBJ databases">
        <title>Sequencing 25 genomes of Wallemia mellicola.</title>
        <authorList>
            <person name="Gostincar C."/>
        </authorList>
    </citation>
    <scope>NUCLEOTIDE SEQUENCE [LARGE SCALE GENOMIC DNA]</scope>
    <source>
        <strain evidence="11 12">EXF-6152</strain>
    </source>
</reference>
<evidence type="ECO:0000256" key="1">
    <source>
        <dbReference type="ARBA" id="ARBA00022516"/>
    </source>
</evidence>
<dbReference type="GO" id="GO:0005741">
    <property type="term" value="C:mitochondrial outer membrane"/>
    <property type="evidence" value="ECO:0007669"/>
    <property type="project" value="TreeGrafter"/>
</dbReference>
<dbReference type="PANTHER" id="PTHR43647:SF1">
    <property type="entry name" value="3-KETO-STEROID REDUCTASE ERG27"/>
    <property type="match status" value="1"/>
</dbReference>
<keyword evidence="3 9" id="KW-0067">ATP-binding</keyword>
<sequence>MALIQPKKEDRNDWQLVLSNTPHQVVLYHTPTKSLKVSPISPTNTATEAGIICPTCLRPLDEEEGGNTTDYFRLLESLTIENNNAQPFHAKRNSIAGTTPAQHYHSKEDDITSRIDGYYEKFFIELRQIGRGAFASVHLCQHSLNGNLLGLYAVKKIAVGLSSDYLKKALQEVKLLESLRHSHIVDYHHSWVELATLTTFGPRVPTLYLLMSFANGGSLAELIRARQGHHVTEDMRSSDNMTKEELIASHKRRLGKRIERTYEGPKRINYFHNDELLLLFRNICDGLEFLHSKGIMHLDLKPANVLLNWDETNDTIPRAMLSDFGSSFAGVGNPERTGQTGTMEYTSPEALYKDERGRLLKERSFKSDMWSLGMILYEMIFFSLPWQDYDNNYEELNEEILNYAGFDEQALEMAKKRRPDVPIRILELLRKLLDRDVNNRPLASEVLEEVMSTELIVEKKDKILLIRKQKMMKIALFGITLLKLSGVGFGIALRLIDQLYREDKPEDAIVSSDIHQQVIDKGLTLILACRSPSKAQNAINQLKEYQNSKAICTVDLELVYEHCDLGTVESSVDFATRIKQKYSSLSSIICNAGAGTFTGLDWLKACQQIVTNPIQALTLPNYKLQSNGTTSADSIGWVFQTNIYGHFIIAKELESLLEKESQSSIIWMSSLEAAKCDYDIDNDFQFIKSNYSYEISKYLTEALAIGLEDHYREQNSTIHSVIVHPSVVWSSIFYDHLGWLLDLLMAISFYFARLLGSPNHLISAFLGAISTTTVLLNLDKHTGKDLRYASQCDRFGNPYVTAQDTVVQTVEEDYKGYSKKVLRKFNDLYTRIHFQSPLLQLAEKDNGKSFVLVPCPSGTGQIINAFKNDEIDVSLALTESLLAGIAKGATEFKFVGTYIESPLNWAVITGANAPYTSIKDLEGTTIGISRKGSGSEVMANVMALQKEWKNPPKFLINDNFAKLRQSVNDGSTSCFMWEWFTTLPYVKTGEVKFIGNQLTPWPSWSIVAKPSLDRSLVAQFVDNLDQAVRAFDESRTSGEAVDYVAKTFNYDKQDVQEWIKGVTYSKSHLRVVKKSVVESTLDTLVDAKVIEKNGEWDISQFVNRDIATVE</sequence>
<dbReference type="Proteomes" id="UP000310685">
    <property type="component" value="Unassembled WGS sequence"/>
</dbReference>
<organism evidence="11 12">
    <name type="scientific">Wallemia mellicola</name>
    <dbReference type="NCBI Taxonomy" id="1708541"/>
    <lineage>
        <taxon>Eukaryota</taxon>
        <taxon>Fungi</taxon>
        <taxon>Dikarya</taxon>
        <taxon>Basidiomycota</taxon>
        <taxon>Wallemiomycotina</taxon>
        <taxon>Wallemiomycetes</taxon>
        <taxon>Wallemiales</taxon>
        <taxon>Wallemiaceae</taxon>
        <taxon>Wallemia</taxon>
    </lineage>
</organism>
<dbReference type="InterPro" id="IPR017441">
    <property type="entry name" value="Protein_kinase_ATP_BS"/>
</dbReference>
<dbReference type="Pfam" id="PF00069">
    <property type="entry name" value="Pkinase"/>
    <property type="match status" value="1"/>
</dbReference>
<comment type="similarity">
    <text evidence="8">Belongs to the short-chain dehydrogenases/reductases (SDR) family. ERG27 subfamily.</text>
</comment>
<dbReference type="InterPro" id="IPR054364">
    <property type="entry name" value="Ca3427-like_PBP2"/>
</dbReference>
<evidence type="ECO:0000256" key="3">
    <source>
        <dbReference type="ARBA" id="ARBA00022840"/>
    </source>
</evidence>
<keyword evidence="6" id="KW-0560">Oxidoreductase</keyword>
<keyword evidence="4" id="KW-0521">NADP</keyword>
<evidence type="ECO:0000256" key="2">
    <source>
        <dbReference type="ARBA" id="ARBA00022741"/>
    </source>
</evidence>
<dbReference type="Gene3D" id="3.40.50.720">
    <property type="entry name" value="NAD(P)-binding Rossmann-like Domain"/>
    <property type="match status" value="1"/>
</dbReference>
<dbReference type="EMBL" id="SPRC01000045">
    <property type="protein sequence ID" value="TIB76519.1"/>
    <property type="molecule type" value="Genomic_DNA"/>
</dbReference>
<dbReference type="PANTHER" id="PTHR43647">
    <property type="entry name" value="DEHYDROGENASE"/>
    <property type="match status" value="1"/>
</dbReference>
<dbReference type="PROSITE" id="PS00107">
    <property type="entry name" value="PROTEIN_KINASE_ATP"/>
    <property type="match status" value="1"/>
</dbReference>
<feature type="domain" description="Protein kinase" evidence="10">
    <location>
        <begin position="123"/>
        <end position="456"/>
    </location>
</feature>
<dbReference type="InterPro" id="IPR000719">
    <property type="entry name" value="Prot_kinase_dom"/>
</dbReference>